<reference evidence="4" key="1">
    <citation type="journal article" date="2019" name="Int. J. Syst. Evol. Microbiol.">
        <title>The Global Catalogue of Microorganisms (GCM) 10K type strain sequencing project: providing services to taxonomists for standard genome sequencing and annotation.</title>
        <authorList>
            <consortium name="The Broad Institute Genomics Platform"/>
            <consortium name="The Broad Institute Genome Sequencing Center for Infectious Disease"/>
            <person name="Wu L."/>
            <person name="Ma J."/>
        </authorList>
    </citation>
    <scope>NUCLEOTIDE SEQUENCE [LARGE SCALE GENOMIC DNA]</scope>
    <source>
        <strain evidence="4">JCM 11756</strain>
    </source>
</reference>
<keyword evidence="2" id="KW-1133">Transmembrane helix</keyword>
<name>A0ABP4JRZ8_9ACTN</name>
<dbReference type="EMBL" id="BAAAIZ010000051">
    <property type="protein sequence ID" value="GAA1426732.1"/>
    <property type="molecule type" value="Genomic_DNA"/>
</dbReference>
<comment type="caution">
    <text evidence="3">The sequence shown here is derived from an EMBL/GenBank/DDBJ whole genome shotgun (WGS) entry which is preliminary data.</text>
</comment>
<feature type="compositionally biased region" description="Polar residues" evidence="1">
    <location>
        <begin position="302"/>
        <end position="311"/>
    </location>
</feature>
<evidence type="ECO:0000256" key="2">
    <source>
        <dbReference type="SAM" id="Phobius"/>
    </source>
</evidence>
<feature type="transmembrane region" description="Helical" evidence="2">
    <location>
        <begin position="77"/>
        <end position="95"/>
    </location>
</feature>
<protein>
    <recommendedName>
        <fullName evidence="5">Integral membrane protein</fullName>
    </recommendedName>
</protein>
<keyword evidence="2" id="KW-0472">Membrane</keyword>
<feature type="region of interest" description="Disordered" evidence="1">
    <location>
        <begin position="255"/>
        <end position="311"/>
    </location>
</feature>
<dbReference type="Proteomes" id="UP001500973">
    <property type="component" value="Unassembled WGS sequence"/>
</dbReference>
<keyword evidence="2" id="KW-0812">Transmembrane</keyword>
<gene>
    <name evidence="3" type="ORF">GCM10009601_36310</name>
</gene>
<proteinExistence type="predicted"/>
<keyword evidence="4" id="KW-1185">Reference proteome</keyword>
<evidence type="ECO:0000313" key="4">
    <source>
        <dbReference type="Proteomes" id="UP001500973"/>
    </source>
</evidence>
<feature type="transmembrane region" description="Helical" evidence="2">
    <location>
        <begin position="232"/>
        <end position="254"/>
    </location>
</feature>
<organism evidence="3 4">
    <name type="scientific">Streptomyces thermospinosisporus</name>
    <dbReference type="NCBI Taxonomy" id="161482"/>
    <lineage>
        <taxon>Bacteria</taxon>
        <taxon>Bacillati</taxon>
        <taxon>Actinomycetota</taxon>
        <taxon>Actinomycetes</taxon>
        <taxon>Kitasatosporales</taxon>
        <taxon>Streptomycetaceae</taxon>
        <taxon>Streptomyces</taxon>
    </lineage>
</organism>
<evidence type="ECO:0000313" key="3">
    <source>
        <dbReference type="EMBL" id="GAA1426732.1"/>
    </source>
</evidence>
<accession>A0ABP4JRZ8</accession>
<feature type="compositionally biased region" description="Basic residues" evidence="1">
    <location>
        <begin position="255"/>
        <end position="264"/>
    </location>
</feature>
<sequence>MPGLIAAAAAEPFSFAHLTPWDGRPVLACLALPLCLLPASRGRWVTAGALTGVIVVLEPLLAPVALLFVFARRWRALAVLLLVSGAVSGAVPLGVSGAVSGAVPLGVSGAVSGAVPLGVSGAGPVPPGLPRAPAEWICLLAAASGVLCAYRRWSAGDAGPLRLLETATGLMLSALLVARPSYECSLLIVVPLLLAGARYAGSAARRPRIWLALVPQLPGLPFPGLPRGRRPALRGAFTLCALTVSALTLAGAAVRRPRRTRRRRSALERPDPACDDAPQAPGPVTRGCAAADPPGALESKECVQSAQADSF</sequence>
<evidence type="ECO:0008006" key="5">
    <source>
        <dbReference type="Google" id="ProtNLM"/>
    </source>
</evidence>
<evidence type="ECO:0000256" key="1">
    <source>
        <dbReference type="SAM" id="MobiDB-lite"/>
    </source>
</evidence>
<feature type="transmembrane region" description="Helical" evidence="2">
    <location>
        <begin position="44"/>
        <end position="70"/>
    </location>
</feature>